<evidence type="ECO:0000256" key="3">
    <source>
        <dbReference type="ARBA" id="ARBA00022692"/>
    </source>
</evidence>
<evidence type="ECO:0000313" key="7">
    <source>
        <dbReference type="EMBL" id="PQJ69078.1"/>
    </source>
</evidence>
<dbReference type="Proteomes" id="UP000247345">
    <property type="component" value="Unassembled WGS sequence"/>
</dbReference>
<feature type="transmembrane region" description="Helical" evidence="6">
    <location>
        <begin position="53"/>
        <end position="71"/>
    </location>
</feature>
<name>A0A2P6C821_9FLAO</name>
<evidence type="ECO:0008006" key="9">
    <source>
        <dbReference type="Google" id="ProtNLM"/>
    </source>
</evidence>
<dbReference type="PANTHER" id="PTHR30250:SF11">
    <property type="entry name" value="O-ANTIGEN TRANSPORTER-RELATED"/>
    <property type="match status" value="1"/>
</dbReference>
<feature type="transmembrane region" description="Helical" evidence="6">
    <location>
        <begin position="179"/>
        <end position="203"/>
    </location>
</feature>
<reference evidence="7 8" key="1">
    <citation type="submission" date="2016-12" db="EMBL/GenBank/DDBJ databases">
        <title>Trade-off between light-utilization and light-protection in marine flavobacteria.</title>
        <authorList>
            <person name="Kumagai Y."/>
            <person name="Yoshizawa S."/>
            <person name="Kogure K."/>
            <person name="Iwasaki W."/>
        </authorList>
    </citation>
    <scope>NUCLEOTIDE SEQUENCE [LARGE SCALE GENOMIC DNA]</scope>
    <source>
        <strain evidence="7 8">KCTC 12100</strain>
    </source>
</reference>
<feature type="transmembrane region" description="Helical" evidence="6">
    <location>
        <begin position="228"/>
        <end position="248"/>
    </location>
</feature>
<evidence type="ECO:0000256" key="6">
    <source>
        <dbReference type="SAM" id="Phobius"/>
    </source>
</evidence>
<keyword evidence="3 6" id="KW-0812">Transmembrane</keyword>
<evidence type="ECO:0000256" key="1">
    <source>
        <dbReference type="ARBA" id="ARBA00004651"/>
    </source>
</evidence>
<feature type="transmembrane region" description="Helical" evidence="6">
    <location>
        <begin position="92"/>
        <end position="118"/>
    </location>
</feature>
<comment type="caution">
    <text evidence="7">The sequence shown here is derived from an EMBL/GenBank/DDBJ whole genome shotgun (WGS) entry which is preliminary data.</text>
</comment>
<feature type="transmembrane region" description="Helical" evidence="6">
    <location>
        <begin position="254"/>
        <end position="275"/>
    </location>
</feature>
<dbReference type="InterPro" id="IPR002797">
    <property type="entry name" value="Polysacc_synth"/>
</dbReference>
<dbReference type="AlphaFoldDB" id="A0A2P6C821"/>
<dbReference type="InterPro" id="IPR050833">
    <property type="entry name" value="Poly_Biosynth_Transport"/>
</dbReference>
<evidence type="ECO:0000256" key="2">
    <source>
        <dbReference type="ARBA" id="ARBA00022475"/>
    </source>
</evidence>
<feature type="transmembrane region" description="Helical" evidence="6">
    <location>
        <begin position="153"/>
        <end position="173"/>
    </location>
</feature>
<keyword evidence="8" id="KW-1185">Reference proteome</keyword>
<protein>
    <recommendedName>
        <fullName evidence="9">Polysaccharide biosynthesis protein C-terminal domain-containing protein</fullName>
    </recommendedName>
</protein>
<sequence>MNRILDFIKNKKNLKIIKNFSALTLIQVLNYLFVLLLIPYVVRIIHANNFGLITYYNEILVYFIILVNFGFEFTATRKISLNIDDKLEIRKIFWETVFVRTTLMFFSFLIFLLIIFYAESISNIGLLIIIFCKIIGLTYLPTWFLTGIEKNNIAAYFVFFSKLSALILILLFVNNEDDFILYALILTIVEIVIGLSLFMYVIYKYDLSVVIKPNLNSLFSIVKENFSIFLNIILNQYVTLNFFLLGFFVSDELLGYYGGAFKIIMPIMIITWFPLNQSIYPLMNRAFDEGLKKGITIFKKMLRPILIFNCLLTLFIYVAAPLLVKIVLGKEFVSSVRILRIFSFLPILVTLTNYLTIQGLYAMKLERLSPYIGFFVGLTCLSLNLIFTPDYGVLSSAYIWVFTQLLAVLITMYVLYKNGLNVLERNKNS</sequence>
<feature type="transmembrane region" description="Helical" evidence="6">
    <location>
        <begin position="338"/>
        <end position="356"/>
    </location>
</feature>
<feature type="transmembrane region" description="Helical" evidence="6">
    <location>
        <begin position="20"/>
        <end position="41"/>
    </location>
</feature>
<feature type="transmembrane region" description="Helical" evidence="6">
    <location>
        <begin position="368"/>
        <end position="387"/>
    </location>
</feature>
<feature type="transmembrane region" description="Helical" evidence="6">
    <location>
        <begin position="393"/>
        <end position="416"/>
    </location>
</feature>
<accession>A0A2P6C821</accession>
<feature type="transmembrane region" description="Helical" evidence="6">
    <location>
        <begin position="305"/>
        <end position="326"/>
    </location>
</feature>
<proteinExistence type="predicted"/>
<dbReference type="OrthoDB" id="9815702at2"/>
<feature type="transmembrane region" description="Helical" evidence="6">
    <location>
        <begin position="124"/>
        <end position="146"/>
    </location>
</feature>
<dbReference type="EMBL" id="MSCK01000002">
    <property type="protein sequence ID" value="PQJ69078.1"/>
    <property type="molecule type" value="Genomic_DNA"/>
</dbReference>
<keyword evidence="2" id="KW-1003">Cell membrane</keyword>
<gene>
    <name evidence="7" type="ORF">BTO14_13665</name>
</gene>
<organism evidence="7 8">
    <name type="scientific">Polaribacter butkevichii</name>
    <dbReference type="NCBI Taxonomy" id="218490"/>
    <lineage>
        <taxon>Bacteria</taxon>
        <taxon>Pseudomonadati</taxon>
        <taxon>Bacteroidota</taxon>
        <taxon>Flavobacteriia</taxon>
        <taxon>Flavobacteriales</taxon>
        <taxon>Flavobacteriaceae</taxon>
    </lineage>
</organism>
<dbReference type="PANTHER" id="PTHR30250">
    <property type="entry name" value="PST FAMILY PREDICTED COLANIC ACID TRANSPORTER"/>
    <property type="match status" value="1"/>
</dbReference>
<dbReference type="Pfam" id="PF01943">
    <property type="entry name" value="Polysacc_synt"/>
    <property type="match status" value="1"/>
</dbReference>
<evidence type="ECO:0000256" key="4">
    <source>
        <dbReference type="ARBA" id="ARBA00022989"/>
    </source>
</evidence>
<evidence type="ECO:0000256" key="5">
    <source>
        <dbReference type="ARBA" id="ARBA00023136"/>
    </source>
</evidence>
<dbReference type="GO" id="GO:0005886">
    <property type="term" value="C:plasma membrane"/>
    <property type="evidence" value="ECO:0007669"/>
    <property type="project" value="UniProtKB-SubCell"/>
</dbReference>
<comment type="subcellular location">
    <subcellularLocation>
        <location evidence="1">Cell membrane</location>
        <topology evidence="1">Multi-pass membrane protein</topology>
    </subcellularLocation>
</comment>
<evidence type="ECO:0000313" key="8">
    <source>
        <dbReference type="Proteomes" id="UP000247345"/>
    </source>
</evidence>
<keyword evidence="4 6" id="KW-1133">Transmembrane helix</keyword>
<dbReference type="RefSeq" id="WP_105050009.1">
    <property type="nucleotide sequence ID" value="NZ_CP150661.1"/>
</dbReference>
<keyword evidence="5 6" id="KW-0472">Membrane</keyword>